<dbReference type="Pfam" id="PF00144">
    <property type="entry name" value="Beta-lactamase"/>
    <property type="match status" value="1"/>
</dbReference>
<evidence type="ECO:0000313" key="5">
    <source>
        <dbReference type="Proteomes" id="UP000558997"/>
    </source>
</evidence>
<accession>A0A841DIX1</accession>
<dbReference type="Gene3D" id="3.40.710.10">
    <property type="entry name" value="DD-peptidase/beta-lactamase superfamily"/>
    <property type="match status" value="1"/>
</dbReference>
<evidence type="ECO:0000259" key="3">
    <source>
        <dbReference type="Pfam" id="PF00144"/>
    </source>
</evidence>
<dbReference type="RefSeq" id="WP_184831510.1">
    <property type="nucleotide sequence ID" value="NZ_BAAAVN010000010.1"/>
</dbReference>
<evidence type="ECO:0000256" key="1">
    <source>
        <dbReference type="ARBA" id="ARBA00004370"/>
    </source>
</evidence>
<comment type="caution">
    <text evidence="4">The sequence shown here is derived from an EMBL/GenBank/DDBJ whole genome shotgun (WGS) entry which is preliminary data.</text>
</comment>
<dbReference type="InterPro" id="IPR012338">
    <property type="entry name" value="Beta-lactam/transpept-like"/>
</dbReference>
<keyword evidence="5" id="KW-1185">Reference proteome</keyword>
<feature type="domain" description="Beta-lactamase-related" evidence="3">
    <location>
        <begin position="138"/>
        <end position="454"/>
    </location>
</feature>
<dbReference type="EMBL" id="JACHNF010000001">
    <property type="protein sequence ID" value="MBB5977519.1"/>
    <property type="molecule type" value="Genomic_DNA"/>
</dbReference>
<keyword evidence="2" id="KW-0472">Membrane</keyword>
<organism evidence="4 5">
    <name type="scientific">Kribbella solani</name>
    <dbReference type="NCBI Taxonomy" id="236067"/>
    <lineage>
        <taxon>Bacteria</taxon>
        <taxon>Bacillati</taxon>
        <taxon>Actinomycetota</taxon>
        <taxon>Actinomycetes</taxon>
        <taxon>Propionibacteriales</taxon>
        <taxon>Kribbellaceae</taxon>
        <taxon>Kribbella</taxon>
    </lineage>
</organism>
<dbReference type="InterPro" id="IPR050491">
    <property type="entry name" value="AmpC-like"/>
</dbReference>
<dbReference type="PANTHER" id="PTHR46825:SF11">
    <property type="entry name" value="PENICILLIN-BINDING PROTEIN 4"/>
    <property type="match status" value="1"/>
</dbReference>
<evidence type="ECO:0000313" key="4">
    <source>
        <dbReference type="EMBL" id="MBB5977519.1"/>
    </source>
</evidence>
<gene>
    <name evidence="4" type="ORF">HDA44_000860</name>
</gene>
<reference evidence="4 5" key="1">
    <citation type="submission" date="2020-08" db="EMBL/GenBank/DDBJ databases">
        <title>Sequencing the genomes of 1000 actinobacteria strains.</title>
        <authorList>
            <person name="Klenk H.-P."/>
        </authorList>
    </citation>
    <scope>NUCLEOTIDE SEQUENCE [LARGE SCALE GENOMIC DNA]</scope>
    <source>
        <strain evidence="4 5">DSM 17294</strain>
    </source>
</reference>
<proteinExistence type="predicted"/>
<dbReference type="Proteomes" id="UP000558997">
    <property type="component" value="Unassembled WGS sequence"/>
</dbReference>
<name>A0A841DIX1_9ACTN</name>
<dbReference type="GO" id="GO:0016020">
    <property type="term" value="C:membrane"/>
    <property type="evidence" value="ECO:0007669"/>
    <property type="project" value="UniProtKB-SubCell"/>
</dbReference>
<dbReference type="InterPro" id="IPR001466">
    <property type="entry name" value="Beta-lactam-related"/>
</dbReference>
<comment type="subcellular location">
    <subcellularLocation>
        <location evidence="1">Membrane</location>
    </subcellularLocation>
</comment>
<dbReference type="AlphaFoldDB" id="A0A841DIX1"/>
<sequence length="467" mass="50788">MTDKYGKDLVRALIAAINSGDPAELTAFLTVAWQGDLPSPPTPARPESSADPATAAVNLLAMAKSTGELMIMSIDADGTNRIRCLLFAPLIRNWYELTVRIGDDSTVDAFDLEPASAPDWLPAEGNLDSRITQATSYLQELWDADLFSGVVRLTQADDVLYESAYGWADRETERPNLSGTPFNVGSMNKMMTSVCIGQLAEQNLLDLDDTVATHLPGFRLDLTSRITIRQVLHHTSGLGDFFNDRFFAGARETLETVDDHLALIHDDPLLFEPGSRFQYSNGGFIVLGAIIEAKTGRSYFDYVREHVFDVARMTASRFPSADELTDEAIGYTNYTAAGAVVGPRVPHLDTLPRRGAPAGGGYCSAIDLTRFGDALRNDRLVGAKVKATLLDSTDGISRIGGALYTLGFQVHTEHDVVSYGHGGGGPGISSFLDVFPDQDRSLVALSNYDSGARNIRAELRRIFWPAD</sequence>
<protein>
    <submittedName>
        <fullName evidence="4">CubicO group peptidase (Beta-lactamase class C family)</fullName>
    </submittedName>
</protein>
<evidence type="ECO:0000256" key="2">
    <source>
        <dbReference type="ARBA" id="ARBA00023136"/>
    </source>
</evidence>
<dbReference type="PANTHER" id="PTHR46825">
    <property type="entry name" value="D-ALANYL-D-ALANINE-CARBOXYPEPTIDASE/ENDOPEPTIDASE AMPH"/>
    <property type="match status" value="1"/>
</dbReference>
<dbReference type="SUPFAM" id="SSF56601">
    <property type="entry name" value="beta-lactamase/transpeptidase-like"/>
    <property type="match status" value="1"/>
</dbReference>